<dbReference type="EMBL" id="CP107020">
    <property type="protein sequence ID" value="UYG17866.1"/>
    <property type="molecule type" value="Genomic_DNA"/>
</dbReference>
<protein>
    <submittedName>
        <fullName evidence="1">Nucleoside/nucleotide kinase family protein</fullName>
    </submittedName>
</protein>
<dbReference type="GO" id="GO:0016301">
    <property type="term" value="F:kinase activity"/>
    <property type="evidence" value="ECO:0007669"/>
    <property type="project" value="UniProtKB-KW"/>
</dbReference>
<dbReference type="SUPFAM" id="SSF52540">
    <property type="entry name" value="P-loop containing nucleoside triphosphate hydrolases"/>
    <property type="match status" value="1"/>
</dbReference>
<evidence type="ECO:0000313" key="1">
    <source>
        <dbReference type="EMBL" id="UYG17866.1"/>
    </source>
</evidence>
<organism evidence="1 2">
    <name type="scientific">Brachybacterium huguangmaarense</name>
    <dbReference type="NCBI Taxonomy" id="1652028"/>
    <lineage>
        <taxon>Bacteria</taxon>
        <taxon>Bacillati</taxon>
        <taxon>Actinomycetota</taxon>
        <taxon>Actinomycetes</taxon>
        <taxon>Micrococcales</taxon>
        <taxon>Dermabacteraceae</taxon>
        <taxon>Brachybacterium</taxon>
    </lineage>
</organism>
<reference evidence="1" key="1">
    <citation type="submission" date="2022-10" db="EMBL/GenBank/DDBJ databases">
        <title>Whole-Genome Sequencing of Brachybacterium huguangmaarense BRM-3, Isolated from Betula schmidtii.</title>
        <authorList>
            <person name="Haam D."/>
        </authorList>
    </citation>
    <scope>NUCLEOTIDE SEQUENCE</scope>
    <source>
        <strain evidence="1">BRM-3</strain>
    </source>
</reference>
<name>A0ABY6G5E0_9MICO</name>
<dbReference type="Gene3D" id="3.40.50.300">
    <property type="entry name" value="P-loop containing nucleotide triphosphate hydrolases"/>
    <property type="match status" value="1"/>
</dbReference>
<keyword evidence="1" id="KW-0418">Kinase</keyword>
<dbReference type="InterPro" id="IPR027417">
    <property type="entry name" value="P-loop_NTPase"/>
</dbReference>
<proteinExistence type="predicted"/>
<dbReference type="NCBIfam" id="NF006743">
    <property type="entry name" value="PRK09270.1-2"/>
    <property type="match status" value="1"/>
</dbReference>
<dbReference type="Proteomes" id="UP001164305">
    <property type="component" value="Chromosome"/>
</dbReference>
<keyword evidence="2" id="KW-1185">Reference proteome</keyword>
<keyword evidence="1" id="KW-0808">Transferase</keyword>
<dbReference type="PANTHER" id="PTHR10285">
    <property type="entry name" value="URIDINE KINASE"/>
    <property type="match status" value="1"/>
</dbReference>
<accession>A0ABY6G5E0</accession>
<sequence>MPADAARTRPTCRPAAAMSWEDVVDRARALAATGRAVLGIAGPPGAGKTTLASALVAALDRAAPGSAAHVPMDGFHLADVELTRLGRLDRKGAPDTFDADGYRALLARLVAPRAGEIVYAPAFDRELEQPVAGSIPVGGAVDLVVSEGNYLLLPGPGWRAARELCAEVWWVDAGPDERTRRLVARHERFGKSAAAAEVWVRDVDGANARLIETTRDEADLIVPGDLELPG</sequence>
<gene>
    <name evidence="1" type="ORF">BRM3_05435</name>
</gene>
<dbReference type="RefSeq" id="WP_263595073.1">
    <property type="nucleotide sequence ID" value="NZ_CP107020.1"/>
</dbReference>
<dbReference type="PRINTS" id="PR00988">
    <property type="entry name" value="URIDINKINASE"/>
</dbReference>
<evidence type="ECO:0000313" key="2">
    <source>
        <dbReference type="Proteomes" id="UP001164305"/>
    </source>
</evidence>